<evidence type="ECO:0000313" key="4">
    <source>
        <dbReference type="EMBL" id="TRY78818.1"/>
    </source>
</evidence>
<dbReference type="STRING" id="6832.A0A553PMA7"/>
<comment type="similarity">
    <text evidence="1">Belongs to the arrestin family.</text>
</comment>
<dbReference type="EMBL" id="VCGU01000003">
    <property type="protein sequence ID" value="TRY78818.1"/>
    <property type="molecule type" value="Genomic_DNA"/>
</dbReference>
<dbReference type="Proteomes" id="UP000318571">
    <property type="component" value="Chromosome 11"/>
</dbReference>
<feature type="region of interest" description="Disordered" evidence="2">
    <location>
        <begin position="378"/>
        <end position="398"/>
    </location>
</feature>
<gene>
    <name evidence="4" type="ORF">TCAL_08754</name>
</gene>
<protein>
    <recommendedName>
        <fullName evidence="3">Arrestin C-terminal-like domain-containing protein</fullName>
    </recommendedName>
</protein>
<evidence type="ECO:0000259" key="3">
    <source>
        <dbReference type="SMART" id="SM01017"/>
    </source>
</evidence>
<organism evidence="4 5">
    <name type="scientific">Tigriopus californicus</name>
    <name type="common">Marine copepod</name>
    <dbReference type="NCBI Taxonomy" id="6832"/>
    <lineage>
        <taxon>Eukaryota</taxon>
        <taxon>Metazoa</taxon>
        <taxon>Ecdysozoa</taxon>
        <taxon>Arthropoda</taxon>
        <taxon>Crustacea</taxon>
        <taxon>Multicrustacea</taxon>
        <taxon>Hexanauplia</taxon>
        <taxon>Copepoda</taxon>
        <taxon>Harpacticoida</taxon>
        <taxon>Harpacticidae</taxon>
        <taxon>Tigriopus</taxon>
    </lineage>
</organism>
<feature type="domain" description="Arrestin C-terminal-like" evidence="3">
    <location>
        <begin position="206"/>
        <end position="329"/>
    </location>
</feature>
<dbReference type="Pfam" id="PF00339">
    <property type="entry name" value="Arrestin_N"/>
    <property type="match status" value="1"/>
</dbReference>
<dbReference type="InterPro" id="IPR050357">
    <property type="entry name" value="Arrestin_domain-protein"/>
</dbReference>
<dbReference type="InterPro" id="IPR011021">
    <property type="entry name" value="Arrestin-like_N"/>
</dbReference>
<name>A0A553PMA7_TIGCA</name>
<dbReference type="GO" id="GO:0015031">
    <property type="term" value="P:protein transport"/>
    <property type="evidence" value="ECO:0007669"/>
    <property type="project" value="TreeGrafter"/>
</dbReference>
<dbReference type="OrthoDB" id="2333384at2759"/>
<dbReference type="PANTHER" id="PTHR11188:SF17">
    <property type="entry name" value="FI21816P1"/>
    <property type="match status" value="1"/>
</dbReference>
<dbReference type="SMART" id="SM01017">
    <property type="entry name" value="Arrestin_C"/>
    <property type="match status" value="1"/>
</dbReference>
<dbReference type="Gene3D" id="2.60.40.640">
    <property type="match status" value="2"/>
</dbReference>
<keyword evidence="5" id="KW-1185">Reference proteome</keyword>
<dbReference type="SUPFAM" id="SSF81296">
    <property type="entry name" value="E set domains"/>
    <property type="match status" value="2"/>
</dbReference>
<sequence>MGGVIGHINMNRARALQTEVPSLDDKVHIEPKVLPPRKRGRNGEIQQLEIKFLDHDTPVYRLDQTVDGQVLLECQGDLRFKCISVTLKSFARVYGKSGLFGKRDKIEAEEVYIRDKKFLRGGMGTGARERLPEGIHEFQFQFQLPGVDLPTSLEHTLGCIRYLVTAELEDGNGKSWKSIKAFTFLSDNPVTNDQTESNETIVDIRTSDGITVPTSFRTNRKLYIPGGFISVNSDFTNSSKVEVVPRMVVIRKSRFHEEHVSTEVAHAVGAPINKDDIWCPVVIPLPLLSPTISNCKLVEVSYEVQVKFDPPIQDEPSIVIPIVVGSIPSNDQIDDDQPPTYQQCMDHVVLVEKDDPDRNSYLGALSFSNVYPFMSGEPRHYQDPPSYSDVAFADEDAE</sequence>
<evidence type="ECO:0000256" key="1">
    <source>
        <dbReference type="ARBA" id="ARBA00005298"/>
    </source>
</evidence>
<dbReference type="InterPro" id="IPR014752">
    <property type="entry name" value="Arrestin-like_C"/>
</dbReference>
<dbReference type="InterPro" id="IPR014756">
    <property type="entry name" value="Ig_E-set"/>
</dbReference>
<proteinExistence type="inferred from homology"/>
<dbReference type="AlphaFoldDB" id="A0A553PMA7"/>
<comment type="caution">
    <text evidence="4">The sequence shown here is derived from an EMBL/GenBank/DDBJ whole genome shotgun (WGS) entry which is preliminary data.</text>
</comment>
<dbReference type="Pfam" id="PF02752">
    <property type="entry name" value="Arrestin_C"/>
    <property type="match status" value="1"/>
</dbReference>
<reference evidence="4 5" key="1">
    <citation type="journal article" date="2018" name="Nat. Ecol. Evol.">
        <title>Genomic signatures of mitonuclear coevolution across populations of Tigriopus californicus.</title>
        <authorList>
            <person name="Barreto F.S."/>
            <person name="Watson E.T."/>
            <person name="Lima T.G."/>
            <person name="Willett C.S."/>
            <person name="Edmands S."/>
            <person name="Li W."/>
            <person name="Burton R.S."/>
        </authorList>
    </citation>
    <scope>NUCLEOTIDE SEQUENCE [LARGE SCALE GENOMIC DNA]</scope>
    <source>
        <strain evidence="4 5">San Diego</strain>
    </source>
</reference>
<accession>A0A553PMA7</accession>
<dbReference type="GO" id="GO:0005737">
    <property type="term" value="C:cytoplasm"/>
    <property type="evidence" value="ECO:0007669"/>
    <property type="project" value="TreeGrafter"/>
</dbReference>
<evidence type="ECO:0000313" key="5">
    <source>
        <dbReference type="Proteomes" id="UP000318571"/>
    </source>
</evidence>
<dbReference type="PANTHER" id="PTHR11188">
    <property type="entry name" value="ARRESTIN DOMAIN CONTAINING PROTEIN"/>
    <property type="match status" value="1"/>
</dbReference>
<evidence type="ECO:0000256" key="2">
    <source>
        <dbReference type="SAM" id="MobiDB-lite"/>
    </source>
</evidence>
<dbReference type="InterPro" id="IPR011022">
    <property type="entry name" value="Arrestin_C-like"/>
</dbReference>